<accession>A0A3F3GWH4</accession>
<feature type="transmembrane region" description="Helical" evidence="1">
    <location>
        <begin position="185"/>
        <end position="208"/>
    </location>
</feature>
<name>A0A3F3GWH4_9LACO</name>
<evidence type="ECO:0000313" key="4">
    <source>
        <dbReference type="Proteomes" id="UP000061227"/>
    </source>
</evidence>
<keyword evidence="1" id="KW-0472">Membrane</keyword>
<feature type="domain" description="YdbS-like PH" evidence="2">
    <location>
        <begin position="58"/>
        <end position="123"/>
    </location>
</feature>
<evidence type="ECO:0000256" key="1">
    <source>
        <dbReference type="SAM" id="Phobius"/>
    </source>
</evidence>
<feature type="transmembrane region" description="Helical" evidence="1">
    <location>
        <begin position="228"/>
        <end position="253"/>
    </location>
</feature>
<dbReference type="AlphaFoldDB" id="A0A3F3GWH4"/>
<dbReference type="RefSeq" id="WP_059376725.1">
    <property type="nucleotide sequence ID" value="NZ_DF968064.1"/>
</dbReference>
<dbReference type="InterPro" id="IPR005182">
    <property type="entry name" value="YdbS-like_PH"/>
</dbReference>
<dbReference type="PIRSF" id="PIRSF026631">
    <property type="entry name" value="UCP026631"/>
    <property type="match status" value="1"/>
</dbReference>
<dbReference type="InterPro" id="IPR014529">
    <property type="entry name" value="UCP026631"/>
</dbReference>
<sequence length="508" mass="58287">MTPRHLHPFALVGELFNDIRSFFWVIASSAVFLRFSLWAWLAILLAGLDFVLLSFWRKTYELTDDELIFRSGILERRVRHLPYHKIQNIQRNQWFFLAPFHLESIAVDSGGHNDKDNQITLSVVPSWLAEVLEAKRQDNSQNLQDLLTAAQTGEKAPESEEASAAATAAVTSNHRDDYRASVASLVAYALTSFDVFVQFLIFFGAFFSHVDMDSHWVKALTKRFSAQAVSIGFFLLLLAVLLFVVILLVFNVIRIIVLYFGFSVNQNAEHLTIQRGLFQKKTLHLAIKRVQAVQFRQNIFRQLLGYVSVKVRIITDANGDDQASRMMPTLIPLVQTKQAYELVSNWLPVVPKDDRQPLTAGSLYQSLTMARNGLVLLWLYLGWILYFVHTGWAITVAVLLSLLVAGAGWHKGHNTGVALLGHGGLVLQYGSMYEKVTTFAEWDKIQSLQLRQSWWLAQRNQRVHLRAEVRSDDSTTKIECRYIQRQQADEIFDWYQQMSHKQFRLKQQ</sequence>
<keyword evidence="1" id="KW-0812">Transmembrane</keyword>
<evidence type="ECO:0000313" key="3">
    <source>
        <dbReference type="EMBL" id="GAP02572.1"/>
    </source>
</evidence>
<dbReference type="STRING" id="220714.SAMN05660469_0508"/>
<proteinExistence type="predicted"/>
<keyword evidence="1" id="KW-1133">Transmembrane helix</keyword>
<gene>
    <name evidence="3" type="ORF">FPFC_020190</name>
</gene>
<protein>
    <recommendedName>
        <fullName evidence="2">YdbS-like PH domain-containing protein</fullName>
    </recommendedName>
</protein>
<dbReference type="EMBL" id="DF968064">
    <property type="protein sequence ID" value="GAP02572.1"/>
    <property type="molecule type" value="Genomic_DNA"/>
</dbReference>
<dbReference type="PANTHER" id="PTHR34473">
    <property type="entry name" value="UPF0699 TRANSMEMBRANE PROTEIN YDBS"/>
    <property type="match status" value="1"/>
</dbReference>
<dbReference type="Pfam" id="PF03703">
    <property type="entry name" value="bPH_2"/>
    <property type="match status" value="2"/>
</dbReference>
<reference evidence="3 4" key="1">
    <citation type="journal article" date="2015" name="BMC Genomics">
        <title>Comparative genomics of Fructobacillus spp. and Leuconostoc spp. reveals niche-specific evolution of Fructobacillus spp.</title>
        <authorList>
            <person name="Endo A."/>
            <person name="Tanizawa Y."/>
            <person name="Tanaka N."/>
            <person name="Maeno S."/>
            <person name="Kumar H."/>
            <person name="Shiwa Y."/>
            <person name="Okada S."/>
            <person name="Yoshikawa H."/>
            <person name="Dicks L."/>
            <person name="Nakagawa J."/>
            <person name="Arita M."/>
        </authorList>
    </citation>
    <scope>NUCLEOTIDE SEQUENCE [LARGE SCALE GENOMIC DNA]</scope>
    <source>
        <strain evidence="3 4">DSM 15468</strain>
    </source>
</reference>
<feature type="transmembrane region" description="Helical" evidence="1">
    <location>
        <begin position="22"/>
        <end position="48"/>
    </location>
</feature>
<dbReference type="PANTHER" id="PTHR34473:SF2">
    <property type="entry name" value="UPF0699 TRANSMEMBRANE PROTEIN YDBT"/>
    <property type="match status" value="1"/>
</dbReference>
<feature type="domain" description="YdbS-like PH" evidence="2">
    <location>
        <begin position="260"/>
        <end position="341"/>
    </location>
</feature>
<feature type="transmembrane region" description="Helical" evidence="1">
    <location>
        <begin position="369"/>
        <end position="386"/>
    </location>
</feature>
<evidence type="ECO:0000259" key="2">
    <source>
        <dbReference type="Pfam" id="PF03703"/>
    </source>
</evidence>
<keyword evidence="4" id="KW-1185">Reference proteome</keyword>
<dbReference type="Proteomes" id="UP000061227">
    <property type="component" value="Unassembled WGS sequence"/>
</dbReference>
<organism evidence="3 4">
    <name type="scientific">Fructobacillus pseudoficulneus</name>
    <dbReference type="NCBI Taxonomy" id="220714"/>
    <lineage>
        <taxon>Bacteria</taxon>
        <taxon>Bacillati</taxon>
        <taxon>Bacillota</taxon>
        <taxon>Bacilli</taxon>
        <taxon>Lactobacillales</taxon>
        <taxon>Lactobacillaceae</taxon>
        <taxon>Fructobacillus</taxon>
    </lineage>
</organism>
<dbReference type="OrthoDB" id="2195155at2"/>